<evidence type="ECO:0000313" key="3">
    <source>
        <dbReference type="Proteomes" id="UP001189303"/>
    </source>
</evidence>
<name>A0A2P4RB06_RALPI</name>
<dbReference type="AlphaFoldDB" id="A0A2P4RB06"/>
<dbReference type="EMBL" id="QGBI01000019">
    <property type="protein sequence ID" value="MBX3891915.1"/>
    <property type="molecule type" value="Genomic_DNA"/>
</dbReference>
<evidence type="ECO:0000313" key="1">
    <source>
        <dbReference type="EMBL" id="CAJ0726545.1"/>
    </source>
</evidence>
<dbReference type="EMBL" id="CATWFT010000009">
    <property type="protein sequence ID" value="CAJ0726545.1"/>
    <property type="molecule type" value="Genomic_DNA"/>
</dbReference>
<comment type="caution">
    <text evidence="2">The sequence shown here is derived from an EMBL/GenBank/DDBJ whole genome shotgun (WGS) entry which is preliminary data.</text>
</comment>
<proteinExistence type="predicted"/>
<reference evidence="2" key="1">
    <citation type="submission" date="2018-06" db="EMBL/GenBank/DDBJ databases">
        <authorList>
            <person name="O'Rourke A."/>
        </authorList>
    </citation>
    <scope>NUCLEOTIDE SEQUENCE</scope>
    <source>
        <strain evidence="2">132550021-3</strain>
    </source>
</reference>
<gene>
    <name evidence="2" type="ORF">DEE74_18790</name>
    <name evidence="1" type="ORF">R38712_03084</name>
</gene>
<dbReference type="OMA" id="YPRWLFR"/>
<organism evidence="2 4">
    <name type="scientific">Ralstonia pickettii</name>
    <name type="common">Burkholderia pickettii</name>
    <dbReference type="NCBI Taxonomy" id="329"/>
    <lineage>
        <taxon>Bacteria</taxon>
        <taxon>Pseudomonadati</taxon>
        <taxon>Pseudomonadota</taxon>
        <taxon>Betaproteobacteria</taxon>
        <taxon>Burkholderiales</taxon>
        <taxon>Burkholderiaceae</taxon>
        <taxon>Ralstonia</taxon>
    </lineage>
</organism>
<evidence type="ECO:0000313" key="4">
    <source>
        <dbReference type="Proteomes" id="UP001199322"/>
    </source>
</evidence>
<reference evidence="1 3" key="2">
    <citation type="submission" date="2023-07" db="EMBL/GenBank/DDBJ databases">
        <authorList>
            <person name="Peeters C."/>
        </authorList>
    </citation>
    <scope>NUCLEOTIDE SEQUENCE [LARGE SCALE GENOMIC DNA]</scope>
    <source>
        <strain evidence="1 3">R-38712</strain>
    </source>
</reference>
<dbReference type="Proteomes" id="UP001189303">
    <property type="component" value="Unassembled WGS sequence"/>
</dbReference>
<accession>A0A2P4RB06</accession>
<evidence type="ECO:0000313" key="2">
    <source>
        <dbReference type="EMBL" id="MBX3891915.1"/>
    </source>
</evidence>
<keyword evidence="3" id="KW-1185">Reference proteome</keyword>
<dbReference type="Proteomes" id="UP001199322">
    <property type="component" value="Unassembled WGS sequence"/>
</dbReference>
<protein>
    <submittedName>
        <fullName evidence="2">Uncharacterized protein</fullName>
    </submittedName>
</protein>
<sequence>MDKEEPIDIESLPRAADLGWIGRWKQAVEEGGTDLGFDDWFESALIGAAGGRDGQPVQYRQGSVIFELQHGADFEIEQGGSAKRRFHCLMDGHVPFVSFYGDGDAERRPWISISRLFTAEELHTLILVPGPAA</sequence>